<keyword evidence="1" id="KW-1133">Transmembrane helix</keyword>
<keyword evidence="3" id="KW-1185">Reference proteome</keyword>
<protein>
    <submittedName>
        <fullName evidence="2">Uncharacterized protein</fullName>
    </submittedName>
</protein>
<sequence>MDLPWENSLYNPLVLTRSLRPKLDFGNELGHTFFALSFFSLLFLSSPFLSTYISDDTVRSPTHFRRALWSLPQATSVHTNSKRLGATHQAIKTE</sequence>
<evidence type="ECO:0000313" key="2">
    <source>
        <dbReference type="EMBL" id="CAK9309134.1"/>
    </source>
</evidence>
<organism evidence="2 3">
    <name type="scientific">Citrullus colocynthis</name>
    <name type="common">colocynth</name>
    <dbReference type="NCBI Taxonomy" id="252529"/>
    <lineage>
        <taxon>Eukaryota</taxon>
        <taxon>Viridiplantae</taxon>
        <taxon>Streptophyta</taxon>
        <taxon>Embryophyta</taxon>
        <taxon>Tracheophyta</taxon>
        <taxon>Spermatophyta</taxon>
        <taxon>Magnoliopsida</taxon>
        <taxon>eudicotyledons</taxon>
        <taxon>Gunneridae</taxon>
        <taxon>Pentapetalae</taxon>
        <taxon>rosids</taxon>
        <taxon>fabids</taxon>
        <taxon>Cucurbitales</taxon>
        <taxon>Cucurbitaceae</taxon>
        <taxon>Benincaseae</taxon>
        <taxon>Citrullus</taxon>
    </lineage>
</organism>
<reference evidence="2 3" key="1">
    <citation type="submission" date="2024-03" db="EMBL/GenBank/DDBJ databases">
        <authorList>
            <person name="Gkanogiannis A."/>
            <person name="Becerra Lopez-Lavalle L."/>
        </authorList>
    </citation>
    <scope>NUCLEOTIDE SEQUENCE [LARGE SCALE GENOMIC DNA]</scope>
</reference>
<evidence type="ECO:0000256" key="1">
    <source>
        <dbReference type="SAM" id="Phobius"/>
    </source>
</evidence>
<accession>A0ABP0XLT9</accession>
<gene>
    <name evidence="2" type="ORF">CITCOLO1_LOCUS672</name>
</gene>
<evidence type="ECO:0000313" key="3">
    <source>
        <dbReference type="Proteomes" id="UP001642487"/>
    </source>
</evidence>
<keyword evidence="1" id="KW-0472">Membrane</keyword>
<name>A0ABP0XLT9_9ROSI</name>
<keyword evidence="1" id="KW-0812">Transmembrane</keyword>
<dbReference type="Proteomes" id="UP001642487">
    <property type="component" value="Chromosome 1"/>
</dbReference>
<feature type="transmembrane region" description="Helical" evidence="1">
    <location>
        <begin position="33"/>
        <end position="53"/>
    </location>
</feature>
<proteinExistence type="predicted"/>
<dbReference type="EMBL" id="OZ021735">
    <property type="protein sequence ID" value="CAK9309134.1"/>
    <property type="molecule type" value="Genomic_DNA"/>
</dbReference>